<evidence type="ECO:0000259" key="3">
    <source>
        <dbReference type="Pfam" id="PF13649"/>
    </source>
</evidence>
<reference evidence="4 5" key="1">
    <citation type="submission" date="2017-05" db="EMBL/GenBank/DDBJ databases">
        <title>Complete genome sequence of Streptomyces sp. SCSIO 03032 revealed the diverse biosynthetic pathways for its bioactive secondary metabolites.</title>
        <authorList>
            <person name="Ma L."/>
            <person name="Zhu Y."/>
            <person name="Zhang W."/>
            <person name="Zhang G."/>
            <person name="Tian X."/>
            <person name="Zhang S."/>
            <person name="Zhang C."/>
        </authorList>
    </citation>
    <scope>NUCLEOTIDE SEQUENCE [LARGE SCALE GENOMIC DNA]</scope>
    <source>
        <strain evidence="4 5">SCSIO 03032</strain>
    </source>
</reference>
<keyword evidence="5" id="KW-1185">Reference proteome</keyword>
<proteinExistence type="predicted"/>
<dbReference type="PANTHER" id="PTHR43861">
    <property type="entry name" value="TRANS-ACONITATE 2-METHYLTRANSFERASE-RELATED"/>
    <property type="match status" value="1"/>
</dbReference>
<dbReference type="PANTHER" id="PTHR43861:SF1">
    <property type="entry name" value="TRANS-ACONITATE 2-METHYLTRANSFERASE"/>
    <property type="match status" value="1"/>
</dbReference>
<dbReference type="OrthoDB" id="9795085at2"/>
<evidence type="ECO:0000313" key="4">
    <source>
        <dbReference type="EMBL" id="ARQ68809.1"/>
    </source>
</evidence>
<sequence>MYSTLAPERHRALGSGPRTRPFYDLLSRLPDDLPGRPARIVDLGCGTGELTSVLAERWPDARITGLDISGTSLAESGSWAGPTPGGGHLAFGAADIAEWEPKCPLDMVFSNAAIQWVPRHQDLFATWTRTLAPGGIFAFQVPDNAAARSHVVLREVCASPRWRERLGPDAVQVPDTPSPAVYLDRLAGLGFTVDTWETTYSHILPAEDPFGSWVRGTGMRPLLAALADEPGAGEAFLADYRARLGAAYPAAPHGTVFTFRRVFVVARRGGAV</sequence>
<keyword evidence="2 4" id="KW-0808">Transferase</keyword>
<dbReference type="InterPro" id="IPR023149">
    <property type="entry name" value="Trans_acon_MeTrfase_C"/>
</dbReference>
<dbReference type="AlphaFoldDB" id="A0A1W7CVW3"/>
<dbReference type="InterPro" id="IPR029063">
    <property type="entry name" value="SAM-dependent_MTases_sf"/>
</dbReference>
<keyword evidence="1 4" id="KW-0489">Methyltransferase</keyword>
<dbReference type="Gene3D" id="3.40.50.150">
    <property type="entry name" value="Vaccinia Virus protein VP39"/>
    <property type="match status" value="1"/>
</dbReference>
<dbReference type="KEGG" id="smao:CAG99_07995"/>
<dbReference type="Pfam" id="PF13649">
    <property type="entry name" value="Methyltransf_25"/>
    <property type="match status" value="1"/>
</dbReference>
<dbReference type="Gene3D" id="1.10.150.290">
    <property type="entry name" value="S-adenosyl-L-methionine-dependent methyltransferases"/>
    <property type="match status" value="1"/>
</dbReference>
<dbReference type="RefSeq" id="WP_086158313.1">
    <property type="nucleotide sequence ID" value="NZ_CP021121.1"/>
</dbReference>
<dbReference type="SUPFAM" id="SSF53335">
    <property type="entry name" value="S-adenosyl-L-methionine-dependent methyltransferases"/>
    <property type="match status" value="1"/>
</dbReference>
<dbReference type="Proteomes" id="UP000194218">
    <property type="component" value="Chromosome"/>
</dbReference>
<dbReference type="EMBL" id="CP021121">
    <property type="protein sequence ID" value="ARQ68809.1"/>
    <property type="molecule type" value="Genomic_DNA"/>
</dbReference>
<dbReference type="GO" id="GO:0032259">
    <property type="term" value="P:methylation"/>
    <property type="evidence" value="ECO:0007669"/>
    <property type="project" value="UniProtKB-KW"/>
</dbReference>
<feature type="domain" description="Methyltransferase" evidence="3">
    <location>
        <begin position="40"/>
        <end position="135"/>
    </location>
</feature>
<dbReference type="CDD" id="cd02440">
    <property type="entry name" value="AdoMet_MTases"/>
    <property type="match status" value="1"/>
</dbReference>
<dbReference type="GO" id="GO:0017000">
    <property type="term" value="P:antibiotic biosynthetic process"/>
    <property type="evidence" value="ECO:0007669"/>
    <property type="project" value="UniProtKB-ARBA"/>
</dbReference>
<accession>A0A1W7CVW3</accession>
<name>A0A1W7CVW3_9ACTN</name>
<organism evidence="4 5">
    <name type="scientific">Streptomyces marincola</name>
    <dbReference type="NCBI Taxonomy" id="2878388"/>
    <lineage>
        <taxon>Bacteria</taxon>
        <taxon>Bacillati</taxon>
        <taxon>Actinomycetota</taxon>
        <taxon>Actinomycetes</taxon>
        <taxon>Kitasatosporales</taxon>
        <taxon>Streptomycetaceae</taxon>
        <taxon>Streptomyces</taxon>
    </lineage>
</organism>
<dbReference type="InterPro" id="IPR041698">
    <property type="entry name" value="Methyltransf_25"/>
</dbReference>
<protein>
    <submittedName>
        <fullName evidence="4">Trans-aconitate methyltransferase</fullName>
    </submittedName>
</protein>
<evidence type="ECO:0000256" key="2">
    <source>
        <dbReference type="ARBA" id="ARBA00022679"/>
    </source>
</evidence>
<dbReference type="GO" id="GO:0030798">
    <property type="term" value="F:trans-aconitate 2-methyltransferase activity"/>
    <property type="evidence" value="ECO:0007669"/>
    <property type="project" value="InterPro"/>
</dbReference>
<evidence type="ECO:0000256" key="1">
    <source>
        <dbReference type="ARBA" id="ARBA00022603"/>
    </source>
</evidence>
<gene>
    <name evidence="4" type="ORF">CAG99_07995</name>
</gene>
<evidence type="ECO:0000313" key="5">
    <source>
        <dbReference type="Proteomes" id="UP000194218"/>
    </source>
</evidence>